<dbReference type="AlphaFoldDB" id="A0A5C5ZFM5"/>
<name>A0A5C5ZFM5_9BACT</name>
<evidence type="ECO:0008006" key="3">
    <source>
        <dbReference type="Google" id="ProtNLM"/>
    </source>
</evidence>
<comment type="caution">
    <text evidence="1">The sequence shown here is derived from an EMBL/GenBank/DDBJ whole genome shotgun (WGS) entry which is preliminary data.</text>
</comment>
<dbReference type="RefSeq" id="WP_146584212.1">
    <property type="nucleotide sequence ID" value="NZ_SJPO01000001.1"/>
</dbReference>
<dbReference type="Proteomes" id="UP000318478">
    <property type="component" value="Unassembled WGS sequence"/>
</dbReference>
<evidence type="ECO:0000313" key="2">
    <source>
        <dbReference type="Proteomes" id="UP000318478"/>
    </source>
</evidence>
<evidence type="ECO:0000313" key="1">
    <source>
        <dbReference type="EMBL" id="TWT85998.1"/>
    </source>
</evidence>
<keyword evidence="2" id="KW-1185">Reference proteome</keyword>
<dbReference type="OrthoDB" id="9808866at2"/>
<organism evidence="1 2">
    <name type="scientific">Posidoniimonas polymericola</name>
    <dbReference type="NCBI Taxonomy" id="2528002"/>
    <lineage>
        <taxon>Bacteria</taxon>
        <taxon>Pseudomonadati</taxon>
        <taxon>Planctomycetota</taxon>
        <taxon>Planctomycetia</taxon>
        <taxon>Pirellulales</taxon>
        <taxon>Lacipirellulaceae</taxon>
        <taxon>Posidoniimonas</taxon>
    </lineage>
</organism>
<sequence length="92" mass="10142">MATDTNQTTQHDAIRLWADDRGGHPASVGSTANGDDVGVLRIFFPGQGSGDELDTIEWDAFFDKFEEAKLAFVYETHTADGELSRFGKFVSR</sequence>
<protein>
    <recommendedName>
        <fullName evidence="3">1,4-alpha-glucan branching enzyme</fullName>
    </recommendedName>
</protein>
<proteinExistence type="predicted"/>
<accession>A0A5C5ZFM5</accession>
<reference evidence="1 2" key="1">
    <citation type="submission" date="2019-02" db="EMBL/GenBank/DDBJ databases">
        <title>Deep-cultivation of Planctomycetes and their phenomic and genomic characterization uncovers novel biology.</title>
        <authorList>
            <person name="Wiegand S."/>
            <person name="Jogler M."/>
            <person name="Boedeker C."/>
            <person name="Pinto D."/>
            <person name="Vollmers J."/>
            <person name="Rivas-Marin E."/>
            <person name="Kohn T."/>
            <person name="Peeters S.H."/>
            <person name="Heuer A."/>
            <person name="Rast P."/>
            <person name="Oberbeckmann S."/>
            <person name="Bunk B."/>
            <person name="Jeske O."/>
            <person name="Meyerdierks A."/>
            <person name="Storesund J.E."/>
            <person name="Kallscheuer N."/>
            <person name="Luecker S."/>
            <person name="Lage O.M."/>
            <person name="Pohl T."/>
            <person name="Merkel B.J."/>
            <person name="Hornburger P."/>
            <person name="Mueller R.-W."/>
            <person name="Bruemmer F."/>
            <person name="Labrenz M."/>
            <person name="Spormann A.M."/>
            <person name="Op Den Camp H."/>
            <person name="Overmann J."/>
            <person name="Amann R."/>
            <person name="Jetten M.S.M."/>
            <person name="Mascher T."/>
            <person name="Medema M.H."/>
            <person name="Devos D.P."/>
            <person name="Kaster A.-K."/>
            <person name="Ovreas L."/>
            <person name="Rohde M."/>
            <person name="Galperin M.Y."/>
            <person name="Jogler C."/>
        </authorList>
    </citation>
    <scope>NUCLEOTIDE SEQUENCE [LARGE SCALE GENOMIC DNA]</scope>
    <source>
        <strain evidence="1 2">Pla123a</strain>
    </source>
</reference>
<dbReference type="EMBL" id="SJPO01000001">
    <property type="protein sequence ID" value="TWT85998.1"/>
    <property type="molecule type" value="Genomic_DNA"/>
</dbReference>
<gene>
    <name evidence="1" type="ORF">Pla123a_08060</name>
</gene>